<keyword evidence="3" id="KW-1185">Reference proteome</keyword>
<comment type="caution">
    <text evidence="2">The sequence shown here is derived from an EMBL/GenBank/DDBJ whole genome shotgun (WGS) entry which is preliminary data.</text>
</comment>
<accession>A0ABQ3VPE1</accession>
<dbReference type="PANTHER" id="PTHR33498">
    <property type="entry name" value="TRANSPOSASE FOR INSERTION SEQUENCE ELEMENT IS1557"/>
    <property type="match status" value="1"/>
</dbReference>
<dbReference type="Proteomes" id="UP000635565">
    <property type="component" value="Unassembled WGS sequence"/>
</dbReference>
<dbReference type="EMBL" id="BNJJ01000018">
    <property type="protein sequence ID" value="GHO87559.1"/>
    <property type="molecule type" value="Genomic_DNA"/>
</dbReference>
<organism evidence="2 3">
    <name type="scientific">Dictyobacter formicarum</name>
    <dbReference type="NCBI Taxonomy" id="2778368"/>
    <lineage>
        <taxon>Bacteria</taxon>
        <taxon>Bacillati</taxon>
        <taxon>Chloroflexota</taxon>
        <taxon>Ktedonobacteria</taxon>
        <taxon>Ktedonobacterales</taxon>
        <taxon>Dictyobacteraceae</taxon>
        <taxon>Dictyobacter</taxon>
    </lineage>
</organism>
<gene>
    <name evidence="2" type="ORF">KSZ_55650</name>
</gene>
<reference evidence="2 3" key="1">
    <citation type="journal article" date="2021" name="Int. J. Syst. Evol. Microbiol.">
        <title>Reticulibacter mediterranei gen. nov., sp. nov., within the new family Reticulibacteraceae fam. nov., and Ktedonospora formicarum gen. nov., sp. nov., Ktedonobacter robiniae sp. nov., Dictyobacter formicarum sp. nov. and Dictyobacter arantiisoli sp. nov., belonging to the class Ktedonobacteria.</title>
        <authorList>
            <person name="Yabe S."/>
            <person name="Zheng Y."/>
            <person name="Wang C.M."/>
            <person name="Sakai Y."/>
            <person name="Abe K."/>
            <person name="Yokota A."/>
            <person name="Donadio S."/>
            <person name="Cavaletti L."/>
            <person name="Monciardini P."/>
        </authorList>
    </citation>
    <scope>NUCLEOTIDE SEQUENCE [LARGE SCALE GENOMIC DNA]</scope>
    <source>
        <strain evidence="2 3">SOSP1-9</strain>
    </source>
</reference>
<name>A0ABQ3VPE1_9CHLR</name>
<evidence type="ECO:0000313" key="2">
    <source>
        <dbReference type="EMBL" id="GHO87559.1"/>
    </source>
</evidence>
<dbReference type="RefSeq" id="WP_201365121.1">
    <property type="nucleotide sequence ID" value="NZ_BNJJ01000018.1"/>
</dbReference>
<dbReference type="InterPro" id="IPR047951">
    <property type="entry name" value="Transpos_ISL3"/>
</dbReference>
<dbReference type="PANTHER" id="PTHR33498:SF1">
    <property type="entry name" value="TRANSPOSASE FOR INSERTION SEQUENCE ELEMENT IS1557"/>
    <property type="match status" value="1"/>
</dbReference>
<protein>
    <recommendedName>
        <fullName evidence="1">Transposase IS204/IS1001/IS1096/IS1165 zinc-finger domain-containing protein</fullName>
    </recommendedName>
</protein>
<dbReference type="Pfam" id="PF14690">
    <property type="entry name" value="Zn_ribbon_ISL3"/>
    <property type="match status" value="1"/>
</dbReference>
<sequence>MTFIQQLLPDLVDFTIEQVMLEGDQVIILAQSQTVHALCPACAHPSSRVHSRYTRRLADLPWGGQSVRLVIQVRRFFCQQQTCSRKTFAETIPTLAKRYGRRTIRLKEALEQFGLALGGEATARLTGRLKMFCSPDTLLRMLRCLPDKPVEPPRVVSLDDWSWRKGHRYGTLICDLERHRRLDVLPDRDVHKYVRNTVEEAIGFP</sequence>
<proteinExistence type="predicted"/>
<evidence type="ECO:0000313" key="3">
    <source>
        <dbReference type="Proteomes" id="UP000635565"/>
    </source>
</evidence>
<dbReference type="InterPro" id="IPR029261">
    <property type="entry name" value="Transposase_Znf"/>
</dbReference>
<feature type="domain" description="Transposase IS204/IS1001/IS1096/IS1165 zinc-finger" evidence="1">
    <location>
        <begin position="38"/>
        <end position="80"/>
    </location>
</feature>
<evidence type="ECO:0000259" key="1">
    <source>
        <dbReference type="Pfam" id="PF14690"/>
    </source>
</evidence>